<sequence>MPRLRSSFARAVALLLCWQIGRLAPSFVPEVTQDNTLALGRRSALVGALSLTQPGMAWAKRGASEEGEMATKQAMPTEIETEEPINEEWKPVDIGESTLVDPDDPKYKNMRLMNEIEKQKQRNEEYNAMSPEAVQKFFWAEMKHRLVKKTRHLALATRTLVQAHGTTTSPKANSLGTKFDKRIANKIQRYESKLSQQTKNTALLKEVAKRQLLQTSAPLRAQLMGNLKKVMKERMSADPHMWDCVKSLQASAIDTLWEDLEKEIELNVELAWLHSQEAQTEPERVSTWSCYAFVRKKILHHYLPYDRSIFGKLRDPIYLALTMTMLIPNAGFRVSVLSMILAFILHPGPPDEFQLINFILLCKGTQFLTGGLVSMGQGAAIYFGCFNWHETELSACVAERGPGRVSSLAGELADYLGSIMLVWVAFFCLTFAQERRQRENELKREAYDRQQQEKDGNPDLNAKASTRLKIEVRGGRISSLLKYDVACFIISLFVLLLLNSKTLMGTRGAYEVTAYRHFQEDIFWCKVLYSLFSFPFLIFTIQPLQQVLTHAAPTGFNENGACVPFCLAEPAEPGEP</sequence>
<evidence type="ECO:0000256" key="2">
    <source>
        <dbReference type="SAM" id="Phobius"/>
    </source>
</evidence>
<keyword evidence="2" id="KW-1133">Transmembrane helix</keyword>
<dbReference type="Proteomes" id="UP001642484">
    <property type="component" value="Unassembled WGS sequence"/>
</dbReference>
<feature type="transmembrane region" description="Helical" evidence="2">
    <location>
        <begin position="521"/>
        <end position="541"/>
    </location>
</feature>
<name>A0ABP0IX67_9DINO</name>
<dbReference type="PANTHER" id="PTHR40849">
    <property type="entry name" value="C2 CALCIUM-DEPENDENT MEMBRANE TARGETING"/>
    <property type="match status" value="1"/>
</dbReference>
<feature type="signal peptide" evidence="3">
    <location>
        <begin position="1"/>
        <end position="23"/>
    </location>
</feature>
<feature type="region of interest" description="Disordered" evidence="1">
    <location>
        <begin position="442"/>
        <end position="461"/>
    </location>
</feature>
<evidence type="ECO:0000256" key="1">
    <source>
        <dbReference type="SAM" id="MobiDB-lite"/>
    </source>
</evidence>
<comment type="caution">
    <text evidence="4">The sequence shown here is derived from an EMBL/GenBank/DDBJ whole genome shotgun (WGS) entry which is preliminary data.</text>
</comment>
<dbReference type="PANTHER" id="PTHR40849:SF2">
    <property type="entry name" value="RGS DOMAIN-CONTAINING PROTEIN"/>
    <property type="match status" value="1"/>
</dbReference>
<feature type="transmembrane region" description="Helical" evidence="2">
    <location>
        <begin position="483"/>
        <end position="501"/>
    </location>
</feature>
<feature type="chain" id="PRO_5045029122" evidence="3">
    <location>
        <begin position="24"/>
        <end position="576"/>
    </location>
</feature>
<keyword evidence="2" id="KW-0472">Membrane</keyword>
<reference evidence="4 6" key="1">
    <citation type="submission" date="2024-02" db="EMBL/GenBank/DDBJ databases">
        <authorList>
            <person name="Chen Y."/>
            <person name="Shah S."/>
            <person name="Dougan E. K."/>
            <person name="Thang M."/>
            <person name="Chan C."/>
        </authorList>
    </citation>
    <scope>NUCLEOTIDE SEQUENCE [LARGE SCALE GENOMIC DNA]</scope>
</reference>
<evidence type="ECO:0000313" key="5">
    <source>
        <dbReference type="EMBL" id="CAK9006843.1"/>
    </source>
</evidence>
<keyword evidence="6" id="KW-1185">Reference proteome</keyword>
<evidence type="ECO:0000313" key="6">
    <source>
        <dbReference type="Proteomes" id="UP001642484"/>
    </source>
</evidence>
<accession>A0ABP0IX67</accession>
<organism evidence="4 6">
    <name type="scientific">Durusdinium trenchii</name>
    <dbReference type="NCBI Taxonomy" id="1381693"/>
    <lineage>
        <taxon>Eukaryota</taxon>
        <taxon>Sar</taxon>
        <taxon>Alveolata</taxon>
        <taxon>Dinophyceae</taxon>
        <taxon>Suessiales</taxon>
        <taxon>Symbiodiniaceae</taxon>
        <taxon>Durusdinium</taxon>
    </lineage>
</organism>
<proteinExistence type="predicted"/>
<evidence type="ECO:0000313" key="4">
    <source>
        <dbReference type="EMBL" id="CAK9006658.1"/>
    </source>
</evidence>
<gene>
    <name evidence="4" type="ORF">CCMP2556_LOCUS8512</name>
    <name evidence="5" type="ORF">CCMP2556_LOCUS8593</name>
</gene>
<evidence type="ECO:0000256" key="3">
    <source>
        <dbReference type="SAM" id="SignalP"/>
    </source>
</evidence>
<keyword evidence="2" id="KW-0812">Transmembrane</keyword>
<dbReference type="EMBL" id="CAXAMN010003880">
    <property type="protein sequence ID" value="CAK9006658.1"/>
    <property type="molecule type" value="Genomic_DNA"/>
</dbReference>
<protein>
    <submittedName>
        <fullName evidence="4">Uncharacterized protein</fullName>
    </submittedName>
</protein>
<dbReference type="EMBL" id="CAXAMN010003903">
    <property type="protein sequence ID" value="CAK9006843.1"/>
    <property type="molecule type" value="Genomic_DNA"/>
</dbReference>
<feature type="compositionally biased region" description="Basic and acidic residues" evidence="1">
    <location>
        <begin position="442"/>
        <end position="457"/>
    </location>
</feature>
<keyword evidence="3" id="KW-0732">Signal</keyword>